<reference evidence="2" key="1">
    <citation type="journal article" date="2019" name="Int. J. Syst. Evol. Microbiol.">
        <title>The Global Catalogue of Microorganisms (GCM) 10K type strain sequencing project: providing services to taxonomists for standard genome sequencing and annotation.</title>
        <authorList>
            <consortium name="The Broad Institute Genomics Platform"/>
            <consortium name="The Broad Institute Genome Sequencing Center for Infectious Disease"/>
            <person name="Wu L."/>
            <person name="Ma J."/>
        </authorList>
    </citation>
    <scope>NUCLEOTIDE SEQUENCE [LARGE SCALE GENOMIC DNA]</scope>
    <source>
        <strain evidence="2">JCM 14370</strain>
    </source>
</reference>
<evidence type="ECO:0000313" key="1">
    <source>
        <dbReference type="EMBL" id="GGJ19126.1"/>
    </source>
</evidence>
<comment type="caution">
    <text evidence="1">The sequence shown here is derived from an EMBL/GenBank/DDBJ whole genome shotgun (WGS) entry which is preliminary data.</text>
</comment>
<dbReference type="Proteomes" id="UP000632222">
    <property type="component" value="Unassembled WGS sequence"/>
</dbReference>
<proteinExistence type="predicted"/>
<evidence type="ECO:0000313" key="2">
    <source>
        <dbReference type="Proteomes" id="UP000632222"/>
    </source>
</evidence>
<protein>
    <recommendedName>
        <fullName evidence="3">Prepilin-type cleavage/methylation domain-containing protein</fullName>
    </recommendedName>
</protein>
<dbReference type="EMBL" id="BMOD01000001">
    <property type="protein sequence ID" value="GGJ19126.1"/>
    <property type="molecule type" value="Genomic_DNA"/>
</dbReference>
<keyword evidence="2" id="KW-1185">Reference proteome</keyword>
<organism evidence="1 2">
    <name type="scientific">Deinococcus roseus</name>
    <dbReference type="NCBI Taxonomy" id="392414"/>
    <lineage>
        <taxon>Bacteria</taxon>
        <taxon>Thermotogati</taxon>
        <taxon>Deinococcota</taxon>
        <taxon>Deinococci</taxon>
        <taxon>Deinococcales</taxon>
        <taxon>Deinococcaceae</taxon>
        <taxon>Deinococcus</taxon>
    </lineage>
</organism>
<name>A0ABQ2CTA6_9DEIO</name>
<evidence type="ECO:0008006" key="3">
    <source>
        <dbReference type="Google" id="ProtNLM"/>
    </source>
</evidence>
<gene>
    <name evidence="1" type="ORF">GCM10008938_01420</name>
</gene>
<accession>A0ABQ2CTA6</accession>
<sequence length="126" mass="13295">MTLLEVLLALFLLCVVVLSSFELQNTSSLASVKARVVQQASQVVSSHLEELRAAPFEDVPGLCSTGLAVATGAASKTLSVHCSLVPCSESAGKLICPGQDVAAYQVTYRALHQERIVLEVVSVVAR</sequence>